<keyword evidence="1" id="KW-0031">Aminopeptidase</keyword>
<feature type="non-terminal residue" evidence="1">
    <location>
        <position position="1"/>
    </location>
</feature>
<evidence type="ECO:0000313" key="1">
    <source>
        <dbReference type="EMBL" id="HAE94671.1"/>
    </source>
</evidence>
<gene>
    <name evidence="1" type="ORF">DCG65_08930</name>
</gene>
<comment type="caution">
    <text evidence="1">The sequence shown here is derived from an EMBL/GenBank/DDBJ whole genome shotgun (WGS) entry which is preliminary data.</text>
</comment>
<dbReference type="Proteomes" id="UP000259173">
    <property type="component" value="Unassembled WGS sequence"/>
</dbReference>
<dbReference type="AlphaFoldDB" id="A0A3B9L185"/>
<protein>
    <submittedName>
        <fullName evidence="1">Leucyl aminopeptidase</fullName>
    </submittedName>
</protein>
<name>A0A3B9L185_9PROT</name>
<dbReference type="GO" id="GO:0004177">
    <property type="term" value="F:aminopeptidase activity"/>
    <property type="evidence" value="ECO:0007669"/>
    <property type="project" value="UniProtKB-KW"/>
</dbReference>
<dbReference type="Gene3D" id="3.40.630.10">
    <property type="entry name" value="Zn peptidases"/>
    <property type="match status" value="1"/>
</dbReference>
<dbReference type="SUPFAM" id="SSF53187">
    <property type="entry name" value="Zn-dependent exopeptidases"/>
    <property type="match status" value="1"/>
</dbReference>
<accession>A0A3B9L185</accession>
<organism evidence="1 2">
    <name type="scientific">Hyphomonas atlantica</name>
    <dbReference type="NCBI Taxonomy" id="1280948"/>
    <lineage>
        <taxon>Bacteria</taxon>
        <taxon>Pseudomonadati</taxon>
        <taxon>Pseudomonadota</taxon>
        <taxon>Alphaproteobacteria</taxon>
        <taxon>Hyphomonadales</taxon>
        <taxon>Hyphomonadaceae</taxon>
        <taxon>Hyphomonas</taxon>
    </lineage>
</organism>
<evidence type="ECO:0000313" key="2">
    <source>
        <dbReference type="Proteomes" id="UP000259173"/>
    </source>
</evidence>
<keyword evidence="1" id="KW-0378">Hydrolase</keyword>
<reference evidence="1 2" key="1">
    <citation type="journal article" date="2018" name="Nat. Biotechnol.">
        <title>A standardized bacterial taxonomy based on genome phylogeny substantially revises the tree of life.</title>
        <authorList>
            <person name="Parks D.H."/>
            <person name="Chuvochina M."/>
            <person name="Waite D.W."/>
            <person name="Rinke C."/>
            <person name="Skarshewski A."/>
            <person name="Chaumeil P.A."/>
            <person name="Hugenholtz P."/>
        </authorList>
    </citation>
    <scope>NUCLEOTIDE SEQUENCE [LARGE SCALE GENOMIC DNA]</scope>
    <source>
        <strain evidence="1">UBA8557</strain>
    </source>
</reference>
<dbReference type="EMBL" id="DMBR01000270">
    <property type="protein sequence ID" value="HAE94671.1"/>
    <property type="molecule type" value="Genomic_DNA"/>
</dbReference>
<keyword evidence="1" id="KW-0645">Protease</keyword>
<proteinExistence type="predicted"/>
<sequence>SITAGLFLKQFVDAPSWMHFDVWAWRLGKYGRPEGGAPCGLRAAWAMLQSRYG</sequence>